<dbReference type="AlphaFoldDB" id="A0AAW9PY04"/>
<feature type="transmembrane region" description="Helical" evidence="1">
    <location>
        <begin position="438"/>
        <end position="456"/>
    </location>
</feature>
<feature type="transmembrane region" description="Helical" evidence="1">
    <location>
        <begin position="335"/>
        <end position="361"/>
    </location>
</feature>
<dbReference type="RefSeq" id="WP_330482284.1">
    <property type="nucleotide sequence ID" value="NZ_JAZBJZ010000008.1"/>
</dbReference>
<feature type="transmembrane region" description="Helical" evidence="1">
    <location>
        <begin position="189"/>
        <end position="211"/>
    </location>
</feature>
<keyword evidence="4" id="KW-1185">Reference proteome</keyword>
<feature type="transmembrane region" description="Helical" evidence="1">
    <location>
        <begin position="242"/>
        <end position="263"/>
    </location>
</feature>
<proteinExistence type="predicted"/>
<evidence type="ECO:0000313" key="4">
    <source>
        <dbReference type="Proteomes" id="UP001333818"/>
    </source>
</evidence>
<feature type="transmembrane region" description="Helical" evidence="1">
    <location>
        <begin position="381"/>
        <end position="400"/>
    </location>
</feature>
<feature type="transmembrane region" description="Helical" evidence="1">
    <location>
        <begin position="293"/>
        <end position="314"/>
    </location>
</feature>
<keyword evidence="1" id="KW-0812">Transmembrane</keyword>
<feature type="transmembrane region" description="Helical" evidence="1">
    <location>
        <begin position="270"/>
        <end position="287"/>
    </location>
</feature>
<feature type="transmembrane region" description="Helical" evidence="1">
    <location>
        <begin position="137"/>
        <end position="155"/>
    </location>
</feature>
<dbReference type="InterPro" id="IPR018677">
    <property type="entry name" value="DUF2157"/>
</dbReference>
<keyword evidence="1" id="KW-0472">Membrane</keyword>
<keyword evidence="1" id="KW-1133">Transmembrane helix</keyword>
<gene>
    <name evidence="3" type="ORF">V2H45_03765</name>
</gene>
<feature type="transmembrane region" description="Helical" evidence="1">
    <location>
        <begin position="160"/>
        <end position="177"/>
    </location>
</feature>
<reference evidence="3" key="1">
    <citation type="submission" date="2024-01" db="EMBL/GenBank/DDBJ databases">
        <title>Bank of Algae and Cyanobacteria of the Azores (BACA) strain genomes.</title>
        <authorList>
            <person name="Luz R."/>
            <person name="Cordeiro R."/>
            <person name="Fonseca A."/>
            <person name="Goncalves V."/>
        </authorList>
    </citation>
    <scope>NUCLEOTIDE SEQUENCE</scope>
    <source>
        <strain evidence="3">BACA0141</strain>
    </source>
</reference>
<dbReference type="EMBL" id="JAZBJZ010000008">
    <property type="protein sequence ID" value="MEE3715860.1"/>
    <property type="molecule type" value="Genomic_DNA"/>
</dbReference>
<organism evidence="3 4">
    <name type="scientific">Tumidithrix elongata BACA0141</name>
    <dbReference type="NCBI Taxonomy" id="2716417"/>
    <lineage>
        <taxon>Bacteria</taxon>
        <taxon>Bacillati</taxon>
        <taxon>Cyanobacteriota</taxon>
        <taxon>Cyanophyceae</taxon>
        <taxon>Pseudanabaenales</taxon>
        <taxon>Pseudanabaenaceae</taxon>
        <taxon>Tumidithrix</taxon>
        <taxon>Tumidithrix elongata</taxon>
    </lineage>
</organism>
<feature type="transmembrane region" description="Helical" evidence="1">
    <location>
        <begin position="48"/>
        <end position="69"/>
    </location>
</feature>
<protein>
    <submittedName>
        <fullName evidence="3">DUF2157 domain-containing protein</fullName>
    </submittedName>
</protein>
<feature type="transmembrane region" description="Helical" evidence="1">
    <location>
        <begin position="486"/>
        <end position="507"/>
    </location>
</feature>
<feature type="transmembrane region" description="Helical" evidence="1">
    <location>
        <begin position="81"/>
        <end position="99"/>
    </location>
</feature>
<evidence type="ECO:0000313" key="3">
    <source>
        <dbReference type="EMBL" id="MEE3715860.1"/>
    </source>
</evidence>
<name>A0AAW9PY04_9CYAN</name>
<dbReference type="Pfam" id="PF09925">
    <property type="entry name" value="DUF2157"/>
    <property type="match status" value="1"/>
</dbReference>
<feature type="transmembrane region" description="Helical" evidence="1">
    <location>
        <begin position="407"/>
        <end position="426"/>
    </location>
</feature>
<feature type="transmembrane region" description="Helical" evidence="1">
    <location>
        <begin position="218"/>
        <end position="236"/>
    </location>
</feature>
<feature type="transmembrane region" description="Helical" evidence="1">
    <location>
        <begin position="111"/>
        <end position="131"/>
    </location>
</feature>
<accession>A0AAW9PY04</accession>
<dbReference type="Proteomes" id="UP001333818">
    <property type="component" value="Unassembled WGS sequence"/>
</dbReference>
<feature type="domain" description="DUF2157" evidence="2">
    <location>
        <begin position="15"/>
        <end position="160"/>
    </location>
</feature>
<evidence type="ECO:0000256" key="1">
    <source>
        <dbReference type="SAM" id="Phobius"/>
    </source>
</evidence>
<feature type="transmembrane region" description="Helical" evidence="1">
    <location>
        <begin position="463"/>
        <end position="480"/>
    </location>
</feature>
<evidence type="ECO:0000259" key="2">
    <source>
        <dbReference type="Pfam" id="PF09925"/>
    </source>
</evidence>
<comment type="caution">
    <text evidence="3">The sequence shown here is derived from an EMBL/GenBank/DDBJ whole genome shotgun (WGS) entry which is preliminary data.</text>
</comment>
<sequence length="534" mass="60410">MLTEKFRRQLRQEADRWQAEALIAPEQYQQLAERYGFNALDANASSRFTMILIGLGSILLGLGAIAFVASNWQEMSREFRAILLLSALIGFNWLGFHLWQRTTRWQRLGQGFLILGALILGANIALMGQIFHINGELYGLFFLWGFGVLAMAYGLRFTPLGIMAILLIGLGYLFHWGNHWSRLATDEDVLVKLIAQQMLAIAVFVLVPLAYWCRSRAIGILAIVLTVVVYLNSLSIREGNFLVWTIREYMPIAAAFLFIPLAYWCRSRSIFLFALLATVIGLLRSVYGLNNFVVPGQVIWAIALTFPPAILWAYDDFLWRQRFLSERILPRSSPAFAHLAHGFSLVLLSAICYFQSFWGAWSWRSQDIVFVESHPFTEWSSLVNLLLFGSIATFAWWRLLQDSARGVVTKIVGGFMVVEIAIVLWHGSLTPIPEIATFTYNVLLFLISMGLIRISLEKSQRIPFWAGIFLIVLQVVSRLFEYDTGLLLKSFIFALCGTAVILAGLWFERHLKLLAVGSASSSQAILPSSFEERP</sequence>